<accession>A0A8H5CAJ3</accession>
<dbReference type="EMBL" id="JAACJK010000022">
    <property type="protein sequence ID" value="KAF5337953.1"/>
    <property type="molecule type" value="Genomic_DNA"/>
</dbReference>
<keyword evidence="3" id="KW-1185">Reference proteome</keyword>
<evidence type="ECO:0000313" key="2">
    <source>
        <dbReference type="EMBL" id="KAF5337953.1"/>
    </source>
</evidence>
<keyword evidence="1" id="KW-0732">Signal</keyword>
<feature type="chain" id="PRO_5034678235" evidence="1">
    <location>
        <begin position="25"/>
        <end position="304"/>
    </location>
</feature>
<protein>
    <submittedName>
        <fullName evidence="2">Uncharacterized protein</fullName>
    </submittedName>
</protein>
<reference evidence="2 3" key="1">
    <citation type="journal article" date="2020" name="ISME J.">
        <title>Uncovering the hidden diversity of litter-decomposition mechanisms in mushroom-forming fungi.</title>
        <authorList>
            <person name="Floudas D."/>
            <person name="Bentzer J."/>
            <person name="Ahren D."/>
            <person name="Johansson T."/>
            <person name="Persson P."/>
            <person name="Tunlid A."/>
        </authorList>
    </citation>
    <scope>NUCLEOTIDE SEQUENCE [LARGE SCALE GENOMIC DNA]</scope>
    <source>
        <strain evidence="2 3">CBS 175.51</strain>
    </source>
</reference>
<sequence>MKVNCALVASLLIGVCDLLTGVRAYSDYNAELDARDNIDYLSTRDFAYDYQDLDAREPVAIEIPFHPSIRDFLEEAALMYRRAPQAGGGKKPEPKPAPPQAEKIASISFETQPSLNPKKALIVNAVDVYKGDTGSTIKKSIRKRVSEIGPNYYPPLPDQIELRVGKKMVDAVVLGDDVLFNLSKDIKFWVTEPNWKPEPLPTSPKPDVKQIPGTVKFVIVPAVSPRGDIADVVDVDFGSTGGTIKASIRYWLKARKRLELRQKITLKVGEERGGKEKAKVLKDKDLVETAVLHLDGPFMFWVDE</sequence>
<name>A0A8H5CAJ3_9AGAR</name>
<organism evidence="2 3">
    <name type="scientific">Ephemerocybe angulata</name>
    <dbReference type="NCBI Taxonomy" id="980116"/>
    <lineage>
        <taxon>Eukaryota</taxon>
        <taxon>Fungi</taxon>
        <taxon>Dikarya</taxon>
        <taxon>Basidiomycota</taxon>
        <taxon>Agaricomycotina</taxon>
        <taxon>Agaricomycetes</taxon>
        <taxon>Agaricomycetidae</taxon>
        <taxon>Agaricales</taxon>
        <taxon>Agaricineae</taxon>
        <taxon>Psathyrellaceae</taxon>
        <taxon>Ephemerocybe</taxon>
    </lineage>
</organism>
<evidence type="ECO:0000256" key="1">
    <source>
        <dbReference type="SAM" id="SignalP"/>
    </source>
</evidence>
<dbReference type="AlphaFoldDB" id="A0A8H5CAJ3"/>
<comment type="caution">
    <text evidence="2">The sequence shown here is derived from an EMBL/GenBank/DDBJ whole genome shotgun (WGS) entry which is preliminary data.</text>
</comment>
<feature type="signal peptide" evidence="1">
    <location>
        <begin position="1"/>
        <end position="24"/>
    </location>
</feature>
<evidence type="ECO:0000313" key="3">
    <source>
        <dbReference type="Proteomes" id="UP000541558"/>
    </source>
</evidence>
<dbReference type="Proteomes" id="UP000541558">
    <property type="component" value="Unassembled WGS sequence"/>
</dbReference>
<gene>
    <name evidence="2" type="ORF">D9611_015028</name>
</gene>
<proteinExistence type="predicted"/>